<evidence type="ECO:0000313" key="3">
    <source>
        <dbReference type="Proteomes" id="UP001621714"/>
    </source>
</evidence>
<comment type="caution">
    <text evidence="2">The sequence shown here is derived from an EMBL/GenBank/DDBJ whole genome shotgun (WGS) entry which is preliminary data.</text>
</comment>
<dbReference type="Proteomes" id="UP001621714">
    <property type="component" value="Unassembled WGS sequence"/>
</dbReference>
<organism evidence="2 3">
    <name type="scientific">Marinospirillum alkalitolerans</name>
    <dbReference type="NCBI Taxonomy" id="3123374"/>
    <lineage>
        <taxon>Bacteria</taxon>
        <taxon>Pseudomonadati</taxon>
        <taxon>Pseudomonadota</taxon>
        <taxon>Gammaproteobacteria</taxon>
        <taxon>Oceanospirillales</taxon>
        <taxon>Oceanospirillaceae</taxon>
        <taxon>Marinospirillum</taxon>
    </lineage>
</organism>
<dbReference type="GO" id="GO:0016787">
    <property type="term" value="F:hydrolase activity"/>
    <property type="evidence" value="ECO:0007669"/>
    <property type="project" value="UniProtKB-KW"/>
</dbReference>
<dbReference type="InterPro" id="IPR000318">
    <property type="entry name" value="Nase_comp1_CS"/>
</dbReference>
<dbReference type="Gene3D" id="3.40.50.1820">
    <property type="entry name" value="alpha/beta hydrolase"/>
    <property type="match status" value="1"/>
</dbReference>
<reference evidence="2 3" key="1">
    <citation type="submission" date="2024-02" db="EMBL/GenBank/DDBJ databases">
        <title>Marinospirillum sp. MEB 164 isolated from Lonar lake sediment.</title>
        <authorList>
            <person name="Joshi A."/>
            <person name="Thite S."/>
        </authorList>
    </citation>
    <scope>NUCLEOTIDE SEQUENCE [LARGE SCALE GENOMIC DNA]</scope>
    <source>
        <strain evidence="2 3">MEB164</strain>
    </source>
</reference>
<dbReference type="PANTHER" id="PTHR43798">
    <property type="entry name" value="MONOACYLGLYCEROL LIPASE"/>
    <property type="match status" value="1"/>
</dbReference>
<evidence type="ECO:0000313" key="2">
    <source>
        <dbReference type="EMBL" id="MFK7161538.1"/>
    </source>
</evidence>
<evidence type="ECO:0000259" key="1">
    <source>
        <dbReference type="Pfam" id="PF00561"/>
    </source>
</evidence>
<accession>A0ABW8Q119</accession>
<dbReference type="PANTHER" id="PTHR43798:SF33">
    <property type="entry name" value="HYDROLASE, PUTATIVE (AFU_ORTHOLOGUE AFUA_2G14860)-RELATED"/>
    <property type="match status" value="1"/>
</dbReference>
<dbReference type="PROSITE" id="PS00699">
    <property type="entry name" value="NITROGENASE_1_1"/>
    <property type="match status" value="1"/>
</dbReference>
<sequence>MKNSLFLEQGTHRIHYQVIGQGKTLLLLHGGLGCLNEMQPLADHLAERYRVISLDFSGHGLSTLGPQPSSYAAYQHDVECVLKHLGVEHYSVIGFSDGGIVGYRLASAAVQQVDSLITLGAQWRLQDTDPARPLLEGLTAATWQARFPQAVADYQSTHPQPDFPALVDAVKRVWLDTSAQGYPDESVTKITCPVLILRGESDFLFTLDEAVQLKKRLPSAHFANLPFASHAVHQECPTWVCQLIDAFLEQYE</sequence>
<dbReference type="SUPFAM" id="SSF53474">
    <property type="entry name" value="alpha/beta-Hydrolases"/>
    <property type="match status" value="1"/>
</dbReference>
<protein>
    <submittedName>
        <fullName evidence="2">Alpha/beta hydrolase</fullName>
    </submittedName>
</protein>
<feature type="domain" description="AB hydrolase-1" evidence="1">
    <location>
        <begin position="24"/>
        <end position="151"/>
    </location>
</feature>
<dbReference type="InterPro" id="IPR000073">
    <property type="entry name" value="AB_hydrolase_1"/>
</dbReference>
<dbReference type="EMBL" id="JBANFI010000006">
    <property type="protein sequence ID" value="MFK7161538.1"/>
    <property type="molecule type" value="Genomic_DNA"/>
</dbReference>
<name>A0ABW8Q119_9GAMM</name>
<dbReference type="PROSITE" id="PS51257">
    <property type="entry name" value="PROKAR_LIPOPROTEIN"/>
    <property type="match status" value="1"/>
</dbReference>
<dbReference type="InterPro" id="IPR050266">
    <property type="entry name" value="AB_hydrolase_sf"/>
</dbReference>
<keyword evidence="3" id="KW-1185">Reference proteome</keyword>
<dbReference type="Pfam" id="PF00561">
    <property type="entry name" value="Abhydrolase_1"/>
    <property type="match status" value="1"/>
</dbReference>
<proteinExistence type="predicted"/>
<dbReference type="RefSeq" id="WP_405340545.1">
    <property type="nucleotide sequence ID" value="NZ_JBANFI010000006.1"/>
</dbReference>
<gene>
    <name evidence="2" type="ORF">V6U78_10860</name>
</gene>
<dbReference type="InterPro" id="IPR029058">
    <property type="entry name" value="AB_hydrolase_fold"/>
</dbReference>
<keyword evidence="2" id="KW-0378">Hydrolase</keyword>